<dbReference type="AlphaFoldDB" id="A1CCF2"/>
<sequence length="699" mass="75819">MTTTKTPSTTVSSSTSKPNPSPAPTQSNPAPKKGKDKKIFSCHSCRRRKLKCDRFDPCGACQARGEGHLCTWEEGQRPERSHRESLEQLPKLILKLTEEVKQLKTSNSALIENIRGKGDSLPESLGLTPGDSRPSSHAATNSICTGWGVDSPCRAAEHKQWTPLRIVALLPESALVWGLISHYIYASASLTGFVDVPQLINDVEEVEQFRQAADYTGSPGFLDQLHLKVALILACASLAAVDLDPQKAQELGLGGTDIDALVRDLGRKSRTLITPVDVDSFTAPNLKSPSAPAAQSSSEPPDFLQQANSPPTPPTDTPLRVVSIKILLLLAARSFAAPSEYLKLHLDVISAAVDASLDGPCDEDTSLAEREWRWQLWSFLCVLDWTSPGIYHNSSYFIRPEMHRDAPSKVPGLTDDGAYPPTIEREHWDRLGQTRHYLEYALALAHLSRRAEDCIIRPGPISPAQAAELCAELDALDSKLSFYQLLTTSPAAPDTAGAGASATDLPTHSAEHRGSLARAPLVQNIHLSLELGLIRFKLFRHEAFHLMHEASSSGPLRMMCMDACMDACILVLSQCRSIGNGDMVADRVSRIMDYAAEEKRPCTGSLRRVLQPASSAALVGQVLLHAAQAGGWGMGGAGSRPASRAGAGGEMAYQAGGRMNQEKVRLLQWHINLVVSLLEALQGTNALARYKVGLHRQCM</sequence>
<dbReference type="EMBL" id="DS027050">
    <property type="protein sequence ID" value="EAW12209.1"/>
    <property type="molecule type" value="Genomic_DNA"/>
</dbReference>
<feature type="compositionally biased region" description="Low complexity" evidence="6">
    <location>
        <begin position="288"/>
        <end position="301"/>
    </location>
</feature>
<proteinExistence type="predicted"/>
<dbReference type="PANTHER" id="PTHR31001:SF90">
    <property type="entry name" value="CENTROMERE DNA-BINDING PROTEIN COMPLEX CBF3 SUBUNIT B"/>
    <property type="match status" value="1"/>
</dbReference>
<dbReference type="GO" id="GO:0008270">
    <property type="term" value="F:zinc ion binding"/>
    <property type="evidence" value="ECO:0007669"/>
    <property type="project" value="InterPro"/>
</dbReference>
<dbReference type="SMART" id="SM00066">
    <property type="entry name" value="GAL4"/>
    <property type="match status" value="1"/>
</dbReference>
<evidence type="ECO:0000256" key="2">
    <source>
        <dbReference type="ARBA" id="ARBA00023015"/>
    </source>
</evidence>
<keyword evidence="9" id="KW-1185">Reference proteome</keyword>
<evidence type="ECO:0000259" key="7">
    <source>
        <dbReference type="PROSITE" id="PS50048"/>
    </source>
</evidence>
<keyword evidence="3" id="KW-0238">DNA-binding</keyword>
<dbReference type="PROSITE" id="PS50048">
    <property type="entry name" value="ZN2_CY6_FUNGAL_2"/>
    <property type="match status" value="1"/>
</dbReference>
<dbReference type="CDD" id="cd00067">
    <property type="entry name" value="GAL4"/>
    <property type="match status" value="1"/>
</dbReference>
<protein>
    <submittedName>
        <fullName evidence="8">C6 finger domain protein, putative</fullName>
    </submittedName>
</protein>
<comment type="subcellular location">
    <subcellularLocation>
        <location evidence="1">Nucleus</location>
    </subcellularLocation>
</comment>
<evidence type="ECO:0000256" key="5">
    <source>
        <dbReference type="ARBA" id="ARBA00023242"/>
    </source>
</evidence>
<feature type="region of interest" description="Disordered" evidence="6">
    <location>
        <begin position="283"/>
        <end position="316"/>
    </location>
</feature>
<dbReference type="OMA" id="FIRPEMH"/>
<keyword evidence="5" id="KW-0539">Nucleus</keyword>
<dbReference type="VEuPathDB" id="FungiDB:ACLA_061710"/>
<feature type="region of interest" description="Disordered" evidence="6">
    <location>
        <begin position="1"/>
        <end position="37"/>
    </location>
</feature>
<dbReference type="Gene3D" id="4.10.240.10">
    <property type="entry name" value="Zn(2)-C6 fungal-type DNA-binding domain"/>
    <property type="match status" value="1"/>
</dbReference>
<dbReference type="GeneID" id="4705838"/>
<dbReference type="InterPro" id="IPR001138">
    <property type="entry name" value="Zn2Cys6_DnaBD"/>
</dbReference>
<dbReference type="Proteomes" id="UP000006701">
    <property type="component" value="Unassembled WGS sequence"/>
</dbReference>
<organism evidence="8 9">
    <name type="scientific">Aspergillus clavatus (strain ATCC 1007 / CBS 513.65 / DSM 816 / NCTC 3887 / NRRL 1 / QM 1276 / 107)</name>
    <dbReference type="NCBI Taxonomy" id="344612"/>
    <lineage>
        <taxon>Eukaryota</taxon>
        <taxon>Fungi</taxon>
        <taxon>Dikarya</taxon>
        <taxon>Ascomycota</taxon>
        <taxon>Pezizomycotina</taxon>
        <taxon>Eurotiomycetes</taxon>
        <taxon>Eurotiomycetidae</taxon>
        <taxon>Eurotiales</taxon>
        <taxon>Aspergillaceae</taxon>
        <taxon>Aspergillus</taxon>
        <taxon>Aspergillus subgen. Fumigati</taxon>
    </lineage>
</organism>
<dbReference type="InterPro" id="IPR050613">
    <property type="entry name" value="Sec_Metabolite_Reg"/>
</dbReference>
<dbReference type="STRING" id="344612.A1CCF2"/>
<reference evidence="8 9" key="1">
    <citation type="journal article" date="2008" name="PLoS Genet.">
        <title>Genomic islands in the pathogenic filamentous fungus Aspergillus fumigatus.</title>
        <authorList>
            <person name="Fedorova N.D."/>
            <person name="Khaldi N."/>
            <person name="Joardar V.S."/>
            <person name="Maiti R."/>
            <person name="Amedeo P."/>
            <person name="Anderson M.J."/>
            <person name="Crabtree J."/>
            <person name="Silva J.C."/>
            <person name="Badger J.H."/>
            <person name="Albarraq A."/>
            <person name="Angiuoli S."/>
            <person name="Bussey H."/>
            <person name="Bowyer P."/>
            <person name="Cotty P.J."/>
            <person name="Dyer P.S."/>
            <person name="Egan A."/>
            <person name="Galens K."/>
            <person name="Fraser-Liggett C.M."/>
            <person name="Haas B.J."/>
            <person name="Inman J.M."/>
            <person name="Kent R."/>
            <person name="Lemieux S."/>
            <person name="Malavazi I."/>
            <person name="Orvis J."/>
            <person name="Roemer T."/>
            <person name="Ronning C.M."/>
            <person name="Sundaram J.P."/>
            <person name="Sutton G."/>
            <person name="Turner G."/>
            <person name="Venter J.C."/>
            <person name="White O.R."/>
            <person name="Whitty B.R."/>
            <person name="Youngman P."/>
            <person name="Wolfe K.H."/>
            <person name="Goldman G.H."/>
            <person name="Wortman J.R."/>
            <person name="Jiang B."/>
            <person name="Denning D.W."/>
            <person name="Nierman W.C."/>
        </authorList>
    </citation>
    <scope>NUCLEOTIDE SEQUENCE [LARGE SCALE GENOMIC DNA]</scope>
    <source>
        <strain evidence="9">ATCC 1007 / CBS 513.65 / DSM 816 / NCTC 3887 / NRRL 1</strain>
    </source>
</reference>
<dbReference type="CDD" id="cd12148">
    <property type="entry name" value="fungal_TF_MHR"/>
    <property type="match status" value="1"/>
</dbReference>
<evidence type="ECO:0000256" key="6">
    <source>
        <dbReference type="SAM" id="MobiDB-lite"/>
    </source>
</evidence>
<dbReference type="GO" id="GO:0005634">
    <property type="term" value="C:nucleus"/>
    <property type="evidence" value="ECO:0007669"/>
    <property type="project" value="UniProtKB-SubCell"/>
</dbReference>
<dbReference type="GO" id="GO:0000981">
    <property type="term" value="F:DNA-binding transcription factor activity, RNA polymerase II-specific"/>
    <property type="evidence" value="ECO:0007669"/>
    <property type="project" value="InterPro"/>
</dbReference>
<dbReference type="PANTHER" id="PTHR31001">
    <property type="entry name" value="UNCHARACTERIZED TRANSCRIPTIONAL REGULATORY PROTEIN"/>
    <property type="match status" value="1"/>
</dbReference>
<feature type="domain" description="Zn(2)-C6 fungal-type" evidence="7">
    <location>
        <begin position="41"/>
        <end position="72"/>
    </location>
</feature>
<evidence type="ECO:0000313" key="9">
    <source>
        <dbReference type="Proteomes" id="UP000006701"/>
    </source>
</evidence>
<dbReference type="Pfam" id="PF00172">
    <property type="entry name" value="Zn_clus"/>
    <property type="match status" value="1"/>
</dbReference>
<gene>
    <name evidence="8" type="ORF">ACLA_061710</name>
</gene>
<dbReference type="GO" id="GO:0003677">
    <property type="term" value="F:DNA binding"/>
    <property type="evidence" value="ECO:0007669"/>
    <property type="project" value="UniProtKB-KW"/>
</dbReference>
<dbReference type="InterPro" id="IPR036864">
    <property type="entry name" value="Zn2-C6_fun-type_DNA-bd_sf"/>
</dbReference>
<keyword evidence="4" id="KW-0804">Transcription</keyword>
<dbReference type="RefSeq" id="XP_001273635.1">
    <property type="nucleotide sequence ID" value="XM_001273634.1"/>
</dbReference>
<dbReference type="OrthoDB" id="5344325at2759"/>
<keyword evidence="2" id="KW-0805">Transcription regulation</keyword>
<evidence type="ECO:0000256" key="4">
    <source>
        <dbReference type="ARBA" id="ARBA00023163"/>
    </source>
</evidence>
<feature type="compositionally biased region" description="Low complexity" evidence="6">
    <location>
        <begin position="1"/>
        <end position="18"/>
    </location>
</feature>
<accession>A1CCF2</accession>
<evidence type="ECO:0000256" key="3">
    <source>
        <dbReference type="ARBA" id="ARBA00023125"/>
    </source>
</evidence>
<evidence type="ECO:0000313" key="8">
    <source>
        <dbReference type="EMBL" id="EAW12209.1"/>
    </source>
</evidence>
<dbReference type="PROSITE" id="PS00463">
    <property type="entry name" value="ZN2_CY6_FUNGAL_1"/>
    <property type="match status" value="1"/>
</dbReference>
<name>A1CCF2_ASPCL</name>
<dbReference type="KEGG" id="act:ACLA_061710"/>
<dbReference type="HOGENOM" id="CLU_394300_0_0_1"/>
<evidence type="ECO:0000256" key="1">
    <source>
        <dbReference type="ARBA" id="ARBA00004123"/>
    </source>
</evidence>
<dbReference type="SUPFAM" id="SSF57701">
    <property type="entry name" value="Zn2/Cys6 DNA-binding domain"/>
    <property type="match status" value="1"/>
</dbReference>